<keyword evidence="7" id="KW-0630">Potassium</keyword>
<evidence type="ECO:0000256" key="12">
    <source>
        <dbReference type="RuleBase" id="RU003857"/>
    </source>
</evidence>
<comment type="subcellular location">
    <subcellularLocation>
        <location evidence="1">Membrane</location>
        <topology evidence="1">Multi-pass membrane protein</topology>
    </subcellularLocation>
</comment>
<evidence type="ECO:0000256" key="10">
    <source>
        <dbReference type="ARBA" id="ARBA00023136"/>
    </source>
</evidence>
<name>A0A0B2VS41_TOXCA</name>
<feature type="region of interest" description="Disordered" evidence="13">
    <location>
        <begin position="419"/>
        <end position="461"/>
    </location>
</feature>
<evidence type="ECO:0000256" key="5">
    <source>
        <dbReference type="ARBA" id="ARBA00022692"/>
    </source>
</evidence>
<evidence type="ECO:0000256" key="6">
    <source>
        <dbReference type="ARBA" id="ARBA00022826"/>
    </source>
</evidence>
<sequence length="881" mass="99171">MPNVSAILWTHSSPVRPNPLLTHARAAAHREPAVCYVWSSTAAADLCQLGPWARLKRLREMAIFNRDCTEADNIKVAQLFRLDWRRIKAESDLHANLEHLRPGVDARDCLLAPAGSSECHQCFQKIDKRLRDVEKAYDKFNDTLHRFDCMLAVDTASATRPFSPNGSCADCKIWYRKWLLVQLLNVWSELPCINWCYYAQLACPHLATSKVADYAGHPSFQCRDLHIPPTVPSSNSRAVATSSKRKKSSAVASCNCIHPCDLRAPTDSPDGSETSVVASQIIRFVGEYAPPNRPEGIYDFFSSPNHCLSRRRYCDAVRQRAHAWKEASRRGKKVTTLSTIRPEAVSRASTTTTTTATTRSADERHKEPVLDARFSNFLELPDESAFANSLAAYMDDRMDMVHLSGGLVEHSGGRRSGFYRLDGADGTGGGDLDEDEDSREYVDEEGTPEKPDNYISEWRSRPRSRRRVATRDARSRAEWRTRWPRQYNTTIVMDKKSVRAVLLIISTFTYLLLGAAVFEKLESNDDLERRQEIQLIASKMQKKYNFTRKDYELLQTIVIKSIPHKAGYQWKFAGSFYFATVVITTVGYGHSTPDTTSGKLFCMMFAMAGIPLGLVMFQSIGERVNTFIAFCLRKLRTRLMSKGFNITSEITPTHLLFVSLSIGMLVVLIGTYVFHRAERWTILEAYYYCFISMSTIGFGDYVPLQTDGVLQKNPGYVVFTLLFLLCGLAFFSASINLLVLGFMAPNADVVTAASREPPRAIVFETFAESRPASLASRDFHMASSICNANSGISSINYPTRKPSQNGSYDNRIECSIEDLYSNAETYDNESLQTNGVLNRICCCGCACSECEERRRRIYFSVRRNPTANVSHLVNHPLSRAV</sequence>
<keyword evidence="6" id="KW-0631">Potassium channel</keyword>
<evidence type="ECO:0000259" key="15">
    <source>
        <dbReference type="Pfam" id="PF07885"/>
    </source>
</evidence>
<keyword evidence="17" id="KW-1185">Reference proteome</keyword>
<evidence type="ECO:0000256" key="3">
    <source>
        <dbReference type="ARBA" id="ARBA00022448"/>
    </source>
</evidence>
<evidence type="ECO:0000256" key="1">
    <source>
        <dbReference type="ARBA" id="ARBA00004141"/>
    </source>
</evidence>
<feature type="transmembrane region" description="Helical" evidence="14">
    <location>
        <begin position="500"/>
        <end position="518"/>
    </location>
</feature>
<keyword evidence="10 14" id="KW-0472">Membrane</keyword>
<feature type="transmembrane region" description="Helical" evidence="14">
    <location>
        <begin position="600"/>
        <end position="620"/>
    </location>
</feature>
<keyword evidence="8 14" id="KW-1133">Transmembrane helix</keyword>
<comment type="similarity">
    <text evidence="2 12">Belongs to the two pore domain potassium channel (TC 1.A.1.8) family.</text>
</comment>
<dbReference type="Proteomes" id="UP000031036">
    <property type="component" value="Unassembled WGS sequence"/>
</dbReference>
<evidence type="ECO:0000256" key="9">
    <source>
        <dbReference type="ARBA" id="ARBA00023065"/>
    </source>
</evidence>
<keyword evidence="3 12" id="KW-0813">Transport</keyword>
<dbReference type="EMBL" id="JPKZ01000631">
    <property type="protein sequence ID" value="KHN86356.1"/>
    <property type="molecule type" value="Genomic_DNA"/>
</dbReference>
<evidence type="ECO:0000256" key="14">
    <source>
        <dbReference type="SAM" id="Phobius"/>
    </source>
</evidence>
<evidence type="ECO:0000256" key="13">
    <source>
        <dbReference type="SAM" id="MobiDB-lite"/>
    </source>
</evidence>
<evidence type="ECO:0000256" key="4">
    <source>
        <dbReference type="ARBA" id="ARBA00022538"/>
    </source>
</evidence>
<evidence type="ECO:0000256" key="2">
    <source>
        <dbReference type="ARBA" id="ARBA00006666"/>
    </source>
</evidence>
<dbReference type="InterPro" id="IPR013099">
    <property type="entry name" value="K_chnl_dom"/>
</dbReference>
<dbReference type="PANTHER" id="PTHR11003">
    <property type="entry name" value="POTASSIUM CHANNEL, SUBFAMILY K"/>
    <property type="match status" value="1"/>
</dbReference>
<dbReference type="SUPFAM" id="SSF81324">
    <property type="entry name" value="Voltage-gated potassium channels"/>
    <property type="match status" value="2"/>
</dbReference>
<evidence type="ECO:0000313" key="16">
    <source>
        <dbReference type="EMBL" id="KHN86356.1"/>
    </source>
</evidence>
<keyword evidence="5 12" id="KW-0812">Transmembrane</keyword>
<dbReference type="STRING" id="6265.A0A0B2VS41"/>
<dbReference type="PRINTS" id="PR01095">
    <property type="entry name" value="TASKCHANNEL"/>
</dbReference>
<evidence type="ECO:0000256" key="8">
    <source>
        <dbReference type="ARBA" id="ARBA00022989"/>
    </source>
</evidence>
<feature type="domain" description="Potassium channel" evidence="15">
    <location>
        <begin position="665"/>
        <end position="738"/>
    </location>
</feature>
<evidence type="ECO:0000256" key="7">
    <source>
        <dbReference type="ARBA" id="ARBA00022958"/>
    </source>
</evidence>
<proteinExistence type="inferred from homology"/>
<dbReference type="AlphaFoldDB" id="A0A0B2VS41"/>
<reference evidence="16 17" key="1">
    <citation type="submission" date="2014-11" db="EMBL/GenBank/DDBJ databases">
        <title>Genetic blueprint of the zoonotic pathogen Toxocara canis.</title>
        <authorList>
            <person name="Zhu X.-Q."/>
            <person name="Korhonen P.K."/>
            <person name="Cai H."/>
            <person name="Young N.D."/>
            <person name="Nejsum P."/>
            <person name="von Samson-Himmelstjerna G."/>
            <person name="Boag P.R."/>
            <person name="Tan P."/>
            <person name="Li Q."/>
            <person name="Min J."/>
            <person name="Yang Y."/>
            <person name="Wang X."/>
            <person name="Fang X."/>
            <person name="Hall R.S."/>
            <person name="Hofmann A."/>
            <person name="Sternberg P.W."/>
            <person name="Jex A.R."/>
            <person name="Gasser R.B."/>
        </authorList>
    </citation>
    <scope>NUCLEOTIDE SEQUENCE [LARGE SCALE GENOMIC DNA]</scope>
    <source>
        <strain evidence="16">PN_DK_2014</strain>
    </source>
</reference>
<accession>A0A0B2VS41</accession>
<feature type="compositionally biased region" description="Low complexity" evidence="13">
    <location>
        <begin position="346"/>
        <end position="359"/>
    </location>
</feature>
<feature type="domain" description="Potassium channel" evidence="15">
    <location>
        <begin position="555"/>
        <end position="624"/>
    </location>
</feature>
<dbReference type="OrthoDB" id="10047996at2759"/>
<keyword evidence="4" id="KW-0633">Potassium transport</keyword>
<gene>
    <name evidence="16" type="primary">sup-9</name>
    <name evidence="16" type="ORF">Tcan_13982</name>
</gene>
<dbReference type="InterPro" id="IPR003092">
    <property type="entry name" value="2pore_dom_K_chnl_TASK"/>
</dbReference>
<dbReference type="PANTHER" id="PTHR11003:SF172">
    <property type="entry name" value="TWO PORE POTASSIUM CHANNEL PROTEIN SUP-9"/>
    <property type="match status" value="1"/>
</dbReference>
<dbReference type="GO" id="GO:0030322">
    <property type="term" value="P:stabilization of membrane potential"/>
    <property type="evidence" value="ECO:0007669"/>
    <property type="project" value="TreeGrafter"/>
</dbReference>
<keyword evidence="9 12" id="KW-0406">Ion transport</keyword>
<dbReference type="GO" id="GO:0005886">
    <property type="term" value="C:plasma membrane"/>
    <property type="evidence" value="ECO:0007669"/>
    <property type="project" value="TreeGrafter"/>
</dbReference>
<feature type="region of interest" description="Disordered" evidence="13">
    <location>
        <begin position="343"/>
        <end position="365"/>
    </location>
</feature>
<evidence type="ECO:0000256" key="11">
    <source>
        <dbReference type="ARBA" id="ARBA00023303"/>
    </source>
</evidence>
<evidence type="ECO:0000313" key="17">
    <source>
        <dbReference type="Proteomes" id="UP000031036"/>
    </source>
</evidence>
<feature type="compositionally biased region" description="Acidic residues" evidence="13">
    <location>
        <begin position="431"/>
        <end position="446"/>
    </location>
</feature>
<dbReference type="PRINTS" id="PR01333">
    <property type="entry name" value="2POREKCHANEL"/>
</dbReference>
<dbReference type="InterPro" id="IPR003280">
    <property type="entry name" value="2pore_dom_K_chnl"/>
</dbReference>
<feature type="transmembrane region" description="Helical" evidence="14">
    <location>
        <begin position="686"/>
        <end position="704"/>
    </location>
</feature>
<dbReference type="GO" id="GO:0022841">
    <property type="term" value="F:potassium ion leak channel activity"/>
    <property type="evidence" value="ECO:0007669"/>
    <property type="project" value="TreeGrafter"/>
</dbReference>
<dbReference type="GO" id="GO:0015271">
    <property type="term" value="F:outward rectifier potassium channel activity"/>
    <property type="evidence" value="ECO:0007669"/>
    <property type="project" value="TreeGrafter"/>
</dbReference>
<feature type="transmembrane region" description="Helical" evidence="14">
    <location>
        <begin position="654"/>
        <end position="674"/>
    </location>
</feature>
<organism evidence="16 17">
    <name type="scientific">Toxocara canis</name>
    <name type="common">Canine roundworm</name>
    <dbReference type="NCBI Taxonomy" id="6265"/>
    <lineage>
        <taxon>Eukaryota</taxon>
        <taxon>Metazoa</taxon>
        <taxon>Ecdysozoa</taxon>
        <taxon>Nematoda</taxon>
        <taxon>Chromadorea</taxon>
        <taxon>Rhabditida</taxon>
        <taxon>Spirurina</taxon>
        <taxon>Ascaridomorpha</taxon>
        <taxon>Ascaridoidea</taxon>
        <taxon>Toxocaridae</taxon>
        <taxon>Toxocara</taxon>
    </lineage>
</organism>
<feature type="transmembrane region" description="Helical" evidence="14">
    <location>
        <begin position="716"/>
        <end position="739"/>
    </location>
</feature>
<comment type="caution">
    <text evidence="16">The sequence shown here is derived from an EMBL/GenBank/DDBJ whole genome shotgun (WGS) entry which is preliminary data.</text>
</comment>
<dbReference type="Gene3D" id="1.10.287.70">
    <property type="match status" value="1"/>
</dbReference>
<keyword evidence="11 12" id="KW-0407">Ion channel</keyword>
<feature type="transmembrane region" description="Helical" evidence="14">
    <location>
        <begin position="568"/>
        <end position="588"/>
    </location>
</feature>
<protein>
    <submittedName>
        <fullName evidence="16">Two pore potassium channel protein sup-9</fullName>
    </submittedName>
</protein>
<dbReference type="Pfam" id="PF07885">
    <property type="entry name" value="Ion_trans_2"/>
    <property type="match status" value="2"/>
</dbReference>